<protein>
    <submittedName>
        <fullName evidence="1">DUF2141 domain-containing protein</fullName>
    </submittedName>
</protein>
<name>A0ABT1WZ26_9PROT</name>
<dbReference type="Pfam" id="PF09912">
    <property type="entry name" value="DUF2141"/>
    <property type="match status" value="1"/>
</dbReference>
<dbReference type="RefSeq" id="WP_257714769.1">
    <property type="nucleotide sequence ID" value="NZ_JANJOU010000002.1"/>
</dbReference>
<proteinExistence type="predicted"/>
<dbReference type="EMBL" id="JANJOU010000002">
    <property type="protein sequence ID" value="MCR0981088.1"/>
    <property type="molecule type" value="Genomic_DNA"/>
</dbReference>
<dbReference type="InterPro" id="IPR018673">
    <property type="entry name" value="DUF2141"/>
</dbReference>
<comment type="caution">
    <text evidence="1">The sequence shown here is derived from an EMBL/GenBank/DDBJ whole genome shotgun (WGS) entry which is preliminary data.</text>
</comment>
<dbReference type="Proteomes" id="UP001524642">
    <property type="component" value="Unassembled WGS sequence"/>
</dbReference>
<evidence type="ECO:0000313" key="1">
    <source>
        <dbReference type="EMBL" id="MCR0981088.1"/>
    </source>
</evidence>
<keyword evidence="2" id="KW-1185">Reference proteome</keyword>
<evidence type="ECO:0000313" key="2">
    <source>
        <dbReference type="Proteomes" id="UP001524642"/>
    </source>
</evidence>
<reference evidence="1 2" key="1">
    <citation type="submission" date="2022-06" db="EMBL/GenBank/DDBJ databases">
        <title>Roseomonas CN29.</title>
        <authorList>
            <person name="Cheng Y."/>
            <person name="He X."/>
        </authorList>
    </citation>
    <scope>NUCLEOTIDE SEQUENCE [LARGE SCALE GENOMIC DNA]</scope>
    <source>
        <strain evidence="1 2">CN29</strain>
    </source>
</reference>
<organism evidence="1 2">
    <name type="scientific">Roseomonas populi</name>
    <dbReference type="NCBI Taxonomy" id="3121582"/>
    <lineage>
        <taxon>Bacteria</taxon>
        <taxon>Pseudomonadati</taxon>
        <taxon>Pseudomonadota</taxon>
        <taxon>Alphaproteobacteria</taxon>
        <taxon>Acetobacterales</taxon>
        <taxon>Roseomonadaceae</taxon>
        <taxon>Roseomonas</taxon>
    </lineage>
</organism>
<sequence>MTACTAPDAPQGQRLHVTVTGARRAAGNATITIYGPRPERFLASRAYLVRQRIPLRTTSAEACFALAAPGTYAIAVYHDENDDHDFNRTLIGMPAEGYGFSNDAPTVTGLPSFDAVRFTVPPGESRMTIRLRY</sequence>
<accession>A0ABT1WZ26</accession>
<gene>
    <name evidence="1" type="ORF">NRP21_03385</name>
</gene>